<accession>A0AAV4J797</accession>
<proteinExistence type="predicted"/>
<protein>
    <submittedName>
        <fullName evidence="2">Histone-lysine N-methyltransferase SETMAR</fullName>
    </submittedName>
</protein>
<organism evidence="2 3">
    <name type="scientific">Elysia marginata</name>
    <dbReference type="NCBI Taxonomy" id="1093978"/>
    <lineage>
        <taxon>Eukaryota</taxon>
        <taxon>Metazoa</taxon>
        <taxon>Spiralia</taxon>
        <taxon>Lophotrochozoa</taxon>
        <taxon>Mollusca</taxon>
        <taxon>Gastropoda</taxon>
        <taxon>Heterobranchia</taxon>
        <taxon>Euthyneura</taxon>
        <taxon>Panpulmonata</taxon>
        <taxon>Sacoglossa</taxon>
        <taxon>Placobranchoidea</taxon>
        <taxon>Plakobranchidae</taxon>
        <taxon>Elysia</taxon>
    </lineage>
</organism>
<evidence type="ECO:0000313" key="2">
    <source>
        <dbReference type="EMBL" id="GFS17543.1"/>
    </source>
</evidence>
<dbReference type="Proteomes" id="UP000762676">
    <property type="component" value="Unassembled WGS sequence"/>
</dbReference>
<reference evidence="2 3" key="1">
    <citation type="journal article" date="2021" name="Elife">
        <title>Chloroplast acquisition without the gene transfer in kleptoplastic sea slugs, Plakobranchus ocellatus.</title>
        <authorList>
            <person name="Maeda T."/>
            <person name="Takahashi S."/>
            <person name="Yoshida T."/>
            <person name="Shimamura S."/>
            <person name="Takaki Y."/>
            <person name="Nagai Y."/>
            <person name="Toyoda A."/>
            <person name="Suzuki Y."/>
            <person name="Arimoto A."/>
            <person name="Ishii H."/>
            <person name="Satoh N."/>
            <person name="Nishiyama T."/>
            <person name="Hasebe M."/>
            <person name="Maruyama T."/>
            <person name="Minagawa J."/>
            <person name="Obokata J."/>
            <person name="Shigenobu S."/>
        </authorList>
    </citation>
    <scope>NUCLEOTIDE SEQUENCE [LARGE SCALE GENOMIC DNA]</scope>
</reference>
<keyword evidence="3" id="KW-1185">Reference proteome</keyword>
<feature type="compositionally biased region" description="Polar residues" evidence="1">
    <location>
        <begin position="73"/>
        <end position="84"/>
    </location>
</feature>
<evidence type="ECO:0000313" key="3">
    <source>
        <dbReference type="Proteomes" id="UP000762676"/>
    </source>
</evidence>
<name>A0AAV4J797_9GAST</name>
<dbReference type="AlphaFoldDB" id="A0AAV4J797"/>
<gene>
    <name evidence="2" type="ORF">ElyMa_001499400</name>
</gene>
<dbReference type="GO" id="GO:0003676">
    <property type="term" value="F:nucleic acid binding"/>
    <property type="evidence" value="ECO:0007669"/>
    <property type="project" value="InterPro"/>
</dbReference>
<dbReference type="Gene3D" id="3.30.420.10">
    <property type="entry name" value="Ribonuclease H-like superfamily/Ribonuclease H"/>
    <property type="match status" value="1"/>
</dbReference>
<dbReference type="InterPro" id="IPR001888">
    <property type="entry name" value="Transposase_1"/>
</dbReference>
<dbReference type="EMBL" id="BMAT01002957">
    <property type="protein sequence ID" value="GFS17543.1"/>
    <property type="molecule type" value="Genomic_DNA"/>
</dbReference>
<feature type="region of interest" description="Disordered" evidence="1">
    <location>
        <begin position="65"/>
        <end position="84"/>
    </location>
</feature>
<comment type="caution">
    <text evidence="2">The sequence shown here is derived from an EMBL/GenBank/DDBJ whole genome shotgun (WGS) entry which is preliminary data.</text>
</comment>
<dbReference type="InterPro" id="IPR036397">
    <property type="entry name" value="RNaseH_sf"/>
</dbReference>
<evidence type="ECO:0000256" key="1">
    <source>
        <dbReference type="SAM" id="MobiDB-lite"/>
    </source>
</evidence>
<sequence length="84" mass="9778">MEYRHKTSPSSRKFKVAVSARKVLFSGLRDMEGVVRLEFLERGQTVNSERYISTLRALKLRIRRARRDKDSTRQCAPSHQSPNS</sequence>
<dbReference type="Pfam" id="PF01359">
    <property type="entry name" value="Transposase_1"/>
    <property type="match status" value="1"/>
</dbReference>